<comment type="caution">
    <text evidence="5">The sequence shown here is derived from an EMBL/GenBank/DDBJ whole genome shotgun (WGS) entry which is preliminary data.</text>
</comment>
<dbReference type="GO" id="GO:0005524">
    <property type="term" value="F:ATP binding"/>
    <property type="evidence" value="ECO:0007669"/>
    <property type="project" value="InterPro"/>
</dbReference>
<evidence type="ECO:0000256" key="2">
    <source>
        <dbReference type="ARBA" id="ARBA00022741"/>
    </source>
</evidence>
<sequence>MSRRNVLAAKRWRLEMRSRILHGMRLFFVERGFVEVQTPVRTPAPAPERHIDAVRSEDRYLQTSPELYMKRLLAAGYDKIFQICPVFRRGERGRRHHPEFTLLEWYRLGADSEALKADCRDLLQAVCAYVGRFPRFSYGAHLLSVLPPWEHWTVRDIFLERAGWDPFQSYDADRFTEDLVEKIEPALGFPAPAFLSDYPPEEAALARLRRHGDVTVAERFELYWAGIELANGFSELTDRREQENRFQECLDRRREEGRDVYPWPQRFLESLDDLEAAAGIALGVDRLVMLLTDASSMDEVTAFEPEHEP</sequence>
<dbReference type="PROSITE" id="PS50862">
    <property type="entry name" value="AA_TRNA_LIGASE_II"/>
    <property type="match status" value="1"/>
</dbReference>
<dbReference type="Pfam" id="PF00152">
    <property type="entry name" value="tRNA-synt_2"/>
    <property type="match status" value="1"/>
</dbReference>
<organism evidence="5">
    <name type="scientific">Desulfacinum infernum</name>
    <dbReference type="NCBI Taxonomy" id="35837"/>
    <lineage>
        <taxon>Bacteria</taxon>
        <taxon>Pseudomonadati</taxon>
        <taxon>Thermodesulfobacteriota</taxon>
        <taxon>Syntrophobacteria</taxon>
        <taxon>Syntrophobacterales</taxon>
        <taxon>Syntrophobacteraceae</taxon>
        <taxon>Desulfacinum</taxon>
    </lineage>
</organism>
<dbReference type="GO" id="GO:0005829">
    <property type="term" value="C:cytosol"/>
    <property type="evidence" value="ECO:0007669"/>
    <property type="project" value="TreeGrafter"/>
</dbReference>
<reference evidence="5" key="1">
    <citation type="journal article" date="2020" name="mSystems">
        <title>Genome- and Community-Level Interaction Insights into Carbon Utilization and Element Cycling Functions of Hydrothermarchaeota in Hydrothermal Sediment.</title>
        <authorList>
            <person name="Zhou Z."/>
            <person name="Liu Y."/>
            <person name="Xu W."/>
            <person name="Pan J."/>
            <person name="Luo Z.H."/>
            <person name="Li M."/>
        </authorList>
    </citation>
    <scope>NUCLEOTIDE SEQUENCE [LARGE SCALE GENOMIC DNA]</scope>
    <source>
        <strain evidence="5">SpSt-456</strain>
    </source>
</reference>
<dbReference type="AlphaFoldDB" id="A0A832A2E9"/>
<evidence type="ECO:0000256" key="1">
    <source>
        <dbReference type="ARBA" id="ARBA00022598"/>
    </source>
</evidence>
<dbReference type="GO" id="GO:0006430">
    <property type="term" value="P:lysyl-tRNA aminoacylation"/>
    <property type="evidence" value="ECO:0007669"/>
    <property type="project" value="TreeGrafter"/>
</dbReference>
<dbReference type="InterPro" id="IPR045864">
    <property type="entry name" value="aa-tRNA-synth_II/BPL/LPL"/>
</dbReference>
<dbReference type="Gene3D" id="3.30.930.10">
    <property type="entry name" value="Bira Bifunctional Protein, Domain 2"/>
    <property type="match status" value="1"/>
</dbReference>
<dbReference type="InterPro" id="IPR006195">
    <property type="entry name" value="aa-tRNA-synth_II"/>
</dbReference>
<keyword evidence="1" id="KW-0436">Ligase</keyword>
<keyword evidence="3" id="KW-0067">ATP-binding</keyword>
<keyword evidence="2" id="KW-0547">Nucleotide-binding</keyword>
<feature type="domain" description="Aminoacyl-transfer RNA synthetases class-II family profile" evidence="4">
    <location>
        <begin position="14"/>
        <end position="305"/>
    </location>
</feature>
<dbReference type="PANTHER" id="PTHR42918">
    <property type="entry name" value="LYSYL-TRNA SYNTHETASE"/>
    <property type="match status" value="1"/>
</dbReference>
<dbReference type="SUPFAM" id="SSF55681">
    <property type="entry name" value="Class II aaRS and biotin synthetases"/>
    <property type="match status" value="1"/>
</dbReference>
<evidence type="ECO:0000256" key="3">
    <source>
        <dbReference type="ARBA" id="ARBA00022840"/>
    </source>
</evidence>
<dbReference type="PANTHER" id="PTHR42918:SF6">
    <property type="entry name" value="ELONGATION FACTOR P--(R)-BETA-LYSINE LIGASE"/>
    <property type="match status" value="1"/>
</dbReference>
<evidence type="ECO:0000313" key="5">
    <source>
        <dbReference type="EMBL" id="HFK97950.1"/>
    </source>
</evidence>
<gene>
    <name evidence="5" type="ORF">ENS06_11610</name>
</gene>
<protein>
    <submittedName>
        <fullName evidence="5">EF-P lysine aminoacylase GenX</fullName>
    </submittedName>
</protein>
<dbReference type="GO" id="GO:0000049">
    <property type="term" value="F:tRNA binding"/>
    <property type="evidence" value="ECO:0007669"/>
    <property type="project" value="TreeGrafter"/>
</dbReference>
<accession>A0A832A2E9</accession>
<evidence type="ECO:0000259" key="4">
    <source>
        <dbReference type="PROSITE" id="PS50862"/>
    </source>
</evidence>
<dbReference type="GO" id="GO:0004824">
    <property type="term" value="F:lysine-tRNA ligase activity"/>
    <property type="evidence" value="ECO:0007669"/>
    <property type="project" value="TreeGrafter"/>
</dbReference>
<name>A0A832A2E9_9BACT</name>
<proteinExistence type="predicted"/>
<dbReference type="EMBL" id="DSTK01000035">
    <property type="protein sequence ID" value="HFK97950.1"/>
    <property type="molecule type" value="Genomic_DNA"/>
</dbReference>
<dbReference type="InterPro" id="IPR004364">
    <property type="entry name" value="Aa-tRNA-synt_II"/>
</dbReference>